<evidence type="ECO:0000313" key="4">
    <source>
        <dbReference type="Proteomes" id="UP000578531"/>
    </source>
</evidence>
<accession>A0A8H6G3B4</accession>
<comment type="caution">
    <text evidence="3">The sequence shown here is derived from an EMBL/GenBank/DDBJ whole genome shotgun (WGS) entry which is preliminary data.</text>
</comment>
<feature type="compositionally biased region" description="Basic and acidic residues" evidence="1">
    <location>
        <begin position="189"/>
        <end position="201"/>
    </location>
</feature>
<dbReference type="InterPro" id="IPR001810">
    <property type="entry name" value="F-box_dom"/>
</dbReference>
<gene>
    <name evidence="3" type="ORF">HO173_002339</name>
</gene>
<dbReference type="GeneID" id="59284013"/>
<dbReference type="EMBL" id="JACCJC010000005">
    <property type="protein sequence ID" value="KAF6239793.1"/>
    <property type="molecule type" value="Genomic_DNA"/>
</dbReference>
<evidence type="ECO:0000313" key="3">
    <source>
        <dbReference type="EMBL" id="KAF6239793.1"/>
    </source>
</evidence>
<dbReference type="InterPro" id="IPR036047">
    <property type="entry name" value="F-box-like_dom_sf"/>
</dbReference>
<organism evidence="3 4">
    <name type="scientific">Letharia columbiana</name>
    <dbReference type="NCBI Taxonomy" id="112416"/>
    <lineage>
        <taxon>Eukaryota</taxon>
        <taxon>Fungi</taxon>
        <taxon>Dikarya</taxon>
        <taxon>Ascomycota</taxon>
        <taxon>Pezizomycotina</taxon>
        <taxon>Lecanoromycetes</taxon>
        <taxon>OSLEUM clade</taxon>
        <taxon>Lecanoromycetidae</taxon>
        <taxon>Lecanorales</taxon>
        <taxon>Lecanorineae</taxon>
        <taxon>Parmeliaceae</taxon>
        <taxon>Letharia</taxon>
    </lineage>
</organism>
<reference evidence="3 4" key="1">
    <citation type="journal article" date="2020" name="Genomics">
        <title>Complete, high-quality genomes from long-read metagenomic sequencing of two wolf lichen thalli reveals enigmatic genome architecture.</title>
        <authorList>
            <person name="McKenzie S.K."/>
            <person name="Walston R.F."/>
            <person name="Allen J.L."/>
        </authorList>
    </citation>
    <scope>NUCLEOTIDE SEQUENCE [LARGE SCALE GENOMIC DNA]</scope>
    <source>
        <strain evidence="3">WasteWater2</strain>
    </source>
</reference>
<feature type="domain" description="F-box" evidence="2">
    <location>
        <begin position="3"/>
        <end position="41"/>
    </location>
</feature>
<dbReference type="SUPFAM" id="SSF81383">
    <property type="entry name" value="F-box domain"/>
    <property type="match status" value="1"/>
</dbReference>
<evidence type="ECO:0000256" key="1">
    <source>
        <dbReference type="SAM" id="MobiDB-lite"/>
    </source>
</evidence>
<proteinExistence type="predicted"/>
<protein>
    <recommendedName>
        <fullName evidence="2">F-box domain-containing protein</fullName>
    </recommendedName>
</protein>
<dbReference type="RefSeq" id="XP_037169068.1">
    <property type="nucleotide sequence ID" value="XM_037304273.1"/>
</dbReference>
<dbReference type="AlphaFoldDB" id="A0A8H6G3B4"/>
<dbReference type="PROSITE" id="PS50181">
    <property type="entry name" value="FBOX"/>
    <property type="match status" value="1"/>
</dbReference>
<dbReference type="Proteomes" id="UP000578531">
    <property type="component" value="Unassembled WGS sequence"/>
</dbReference>
<evidence type="ECO:0000259" key="2">
    <source>
        <dbReference type="PROSITE" id="PS50181"/>
    </source>
</evidence>
<feature type="region of interest" description="Disordered" evidence="1">
    <location>
        <begin position="188"/>
        <end position="218"/>
    </location>
</feature>
<sequence>MSPTTISTIPEELRQEIISYLNYDDAWSLKKTSTLFYRVVEIPTIKSFLAYPYGPSLGMLEEWQIIPQGYETCFYCNRLLQKEHFSRFQRHLTAARHHTLCFNYATWNPAQHYCLDCGVRHHHYPGGKRIYVGFGDPGYKDEAVMPCEHCGTLVDYEPWDFRFCPECNGLLGADELRSRWIHNTSSSDSHLETEVAGHENQSEEVTEPESKAHEDAEPGSLLALIGERLLF</sequence>
<dbReference type="OrthoDB" id="5342820at2759"/>
<dbReference type="Pfam" id="PF00646">
    <property type="entry name" value="F-box"/>
    <property type="match status" value="1"/>
</dbReference>
<keyword evidence="4" id="KW-1185">Reference proteome</keyword>
<name>A0A8H6G3B4_9LECA</name>